<dbReference type="Proteomes" id="UP000539473">
    <property type="component" value="Unassembled WGS sequence"/>
</dbReference>
<protein>
    <submittedName>
        <fullName evidence="2">Uncharacterized protein</fullName>
    </submittedName>
</protein>
<feature type="signal peptide" evidence="1">
    <location>
        <begin position="1"/>
        <end position="37"/>
    </location>
</feature>
<sequence length="230" mass="25088">MDATTSPPLPRVTRTCCTRFTRLLAVSMALAAPTATAAPIDCTTLQATATWDIRYQEQEQFPNPVNKVRLDLYTVTKPYRLAACGVVVTATPQTYTIQAKSTKALLAVMGGSWLGDFYGVGQRGGQTVYFDAAVLTIGLPDGLFQTTVKIDGYFAGSYLPPGVLMAVRADAGTLRPLVYDGSFRSVEVTPDVKTLEIVVKSSKPVLWERWVLDVVHSKLTFTKKFPFPAK</sequence>
<gene>
    <name evidence="2" type="ORF">HNQ07_004118</name>
</gene>
<feature type="chain" id="PRO_5030829512" evidence="1">
    <location>
        <begin position="38"/>
        <end position="230"/>
    </location>
</feature>
<dbReference type="EMBL" id="JACHFK010000014">
    <property type="protein sequence ID" value="MBB5378611.1"/>
    <property type="molecule type" value="Genomic_DNA"/>
</dbReference>
<evidence type="ECO:0000313" key="3">
    <source>
        <dbReference type="Proteomes" id="UP000539473"/>
    </source>
</evidence>
<dbReference type="RefSeq" id="WP_184115230.1">
    <property type="nucleotide sequence ID" value="NZ_BNAJ01000015.1"/>
</dbReference>
<comment type="caution">
    <text evidence="2">The sequence shown here is derived from an EMBL/GenBank/DDBJ whole genome shotgun (WGS) entry which is preliminary data.</text>
</comment>
<evidence type="ECO:0000313" key="2">
    <source>
        <dbReference type="EMBL" id="MBB5378611.1"/>
    </source>
</evidence>
<evidence type="ECO:0000256" key="1">
    <source>
        <dbReference type="SAM" id="SignalP"/>
    </source>
</evidence>
<organism evidence="2 3">
    <name type="scientific">Deinococcus metalli</name>
    <dbReference type="NCBI Taxonomy" id="1141878"/>
    <lineage>
        <taxon>Bacteria</taxon>
        <taxon>Thermotogati</taxon>
        <taxon>Deinococcota</taxon>
        <taxon>Deinococci</taxon>
        <taxon>Deinococcales</taxon>
        <taxon>Deinococcaceae</taxon>
        <taxon>Deinococcus</taxon>
    </lineage>
</organism>
<proteinExistence type="predicted"/>
<dbReference type="AlphaFoldDB" id="A0A7W8KI54"/>
<accession>A0A7W8KI54</accession>
<name>A0A7W8KI54_9DEIO</name>
<reference evidence="2 3" key="1">
    <citation type="submission" date="2020-08" db="EMBL/GenBank/DDBJ databases">
        <title>Genomic Encyclopedia of Type Strains, Phase IV (KMG-IV): sequencing the most valuable type-strain genomes for metagenomic binning, comparative biology and taxonomic classification.</title>
        <authorList>
            <person name="Goeker M."/>
        </authorList>
    </citation>
    <scope>NUCLEOTIDE SEQUENCE [LARGE SCALE GENOMIC DNA]</scope>
    <source>
        <strain evidence="2 3">DSM 27521</strain>
    </source>
</reference>
<keyword evidence="1" id="KW-0732">Signal</keyword>